<evidence type="ECO:0000313" key="1">
    <source>
        <dbReference type="EMBL" id="TYR35820.1"/>
    </source>
</evidence>
<dbReference type="RefSeq" id="WP_148919487.1">
    <property type="nucleotide sequence ID" value="NZ_VTAV01000007.1"/>
</dbReference>
<dbReference type="AlphaFoldDB" id="A0A5D4HAJ2"/>
<sequence length="335" mass="37809">MCNCILYAVVFNICWGCASQVEEPKNVDVIHYNITIAPDLSNRVNGQLYPKPVHDADIVDAVVDSFYSDIVTYNLAHHTSKTRKTGQRDILRVDFINQKLISQYGVNVLDMQFDLKRFGRNQEDRIRYLMNQSNQNLATDKGKFKNAYNEMSVASEAAPAGADIWSYLKEGVKHGIVDKSVDTTILKNNLLKRDYSCNVLLLFTDGYIEAGLHGEAHCKGNKCYFLSSKTVEDFRKGFKASGSTSIQAFFEENGYGIIPVENPLLRDLHILVLEMYDRSKGNNGSASVHPTDWDILKLFWSDWLTQSGVKSFELLPTANSKTEAFSAIKSFLESR</sequence>
<gene>
    <name evidence="1" type="ORF">FXV77_12150</name>
</gene>
<reference evidence="1 2" key="1">
    <citation type="submission" date="2019-08" db="EMBL/GenBank/DDBJ databases">
        <title>Phlebobacter frassis gen. nov. sp. nov., a new member of family Sphingobacteriaceae isolated from sand fly rearing media.</title>
        <authorList>
            <person name="Kakumanu M.L."/>
            <person name="Marayati B.F."/>
            <person name="Wada-Katsumata A."/>
            <person name="Wasserberg G."/>
            <person name="Schal C."/>
            <person name="Apperson C.S."/>
            <person name="Ponnusamy L."/>
        </authorList>
    </citation>
    <scope>NUCLEOTIDE SEQUENCE [LARGE SCALE GENOMIC DNA]</scope>
    <source>
        <strain evidence="1 2">SSI9</strain>
    </source>
</reference>
<organism evidence="1 2">
    <name type="scientific">Sphingobacterium phlebotomi</name>
    <dbReference type="NCBI Taxonomy" id="2605433"/>
    <lineage>
        <taxon>Bacteria</taxon>
        <taxon>Pseudomonadati</taxon>
        <taxon>Bacteroidota</taxon>
        <taxon>Sphingobacteriia</taxon>
        <taxon>Sphingobacteriales</taxon>
        <taxon>Sphingobacteriaceae</taxon>
        <taxon>Sphingobacterium</taxon>
    </lineage>
</organism>
<protein>
    <submittedName>
        <fullName evidence="1">Uncharacterized protein</fullName>
    </submittedName>
</protein>
<name>A0A5D4HAJ2_9SPHI</name>
<evidence type="ECO:0000313" key="2">
    <source>
        <dbReference type="Proteomes" id="UP000322362"/>
    </source>
</evidence>
<proteinExistence type="predicted"/>
<dbReference type="EMBL" id="VTAV01000007">
    <property type="protein sequence ID" value="TYR35820.1"/>
    <property type="molecule type" value="Genomic_DNA"/>
</dbReference>
<dbReference type="Proteomes" id="UP000322362">
    <property type="component" value="Unassembled WGS sequence"/>
</dbReference>
<keyword evidence="2" id="KW-1185">Reference proteome</keyword>
<accession>A0A5D4HAJ2</accession>
<comment type="caution">
    <text evidence="1">The sequence shown here is derived from an EMBL/GenBank/DDBJ whole genome shotgun (WGS) entry which is preliminary data.</text>
</comment>